<gene>
    <name evidence="6" type="ORF">HNO84_00805</name>
</gene>
<proteinExistence type="inferred from homology"/>
<comment type="caution">
    <text evidence="6">The sequence shown here is derived from an EMBL/GenBank/DDBJ whole genome shotgun (WGS) entry which is preliminary data.</text>
</comment>
<dbReference type="Pfam" id="PF03466">
    <property type="entry name" value="LysR_substrate"/>
    <property type="match status" value="1"/>
</dbReference>
<dbReference type="SUPFAM" id="SSF46785">
    <property type="entry name" value="Winged helix' DNA-binding domain"/>
    <property type="match status" value="1"/>
</dbReference>
<dbReference type="PANTHER" id="PTHR30346">
    <property type="entry name" value="TRANSCRIPTIONAL DUAL REGULATOR HCAR-RELATED"/>
    <property type="match status" value="1"/>
</dbReference>
<keyword evidence="7" id="KW-1185">Reference proteome</keyword>
<comment type="similarity">
    <text evidence="1">Belongs to the LysR transcriptional regulatory family.</text>
</comment>
<evidence type="ECO:0000256" key="2">
    <source>
        <dbReference type="ARBA" id="ARBA00023015"/>
    </source>
</evidence>
<accession>A0ABX2LNI0</accession>
<dbReference type="InterPro" id="IPR005119">
    <property type="entry name" value="LysR_subst-bd"/>
</dbReference>
<dbReference type="SUPFAM" id="SSF53850">
    <property type="entry name" value="Periplasmic binding protein-like II"/>
    <property type="match status" value="1"/>
</dbReference>
<organism evidence="6 7">
    <name type="scientific">Herbaspirillum robiniae</name>
    <dbReference type="NCBI Taxonomy" id="2014887"/>
    <lineage>
        <taxon>Bacteria</taxon>
        <taxon>Pseudomonadati</taxon>
        <taxon>Pseudomonadota</taxon>
        <taxon>Betaproteobacteria</taxon>
        <taxon>Burkholderiales</taxon>
        <taxon>Oxalobacteraceae</taxon>
        <taxon>Herbaspirillum</taxon>
    </lineage>
</organism>
<dbReference type="PANTHER" id="PTHR30346:SF28">
    <property type="entry name" value="HTH-TYPE TRANSCRIPTIONAL REGULATOR CYNR"/>
    <property type="match status" value="1"/>
</dbReference>
<evidence type="ECO:0000313" key="6">
    <source>
        <dbReference type="EMBL" id="NUU00122.1"/>
    </source>
</evidence>
<dbReference type="Proteomes" id="UP000536746">
    <property type="component" value="Unassembled WGS sequence"/>
</dbReference>
<feature type="domain" description="HTH lysR-type" evidence="5">
    <location>
        <begin position="5"/>
        <end position="62"/>
    </location>
</feature>
<dbReference type="InterPro" id="IPR000847">
    <property type="entry name" value="LysR_HTH_N"/>
</dbReference>
<evidence type="ECO:0000256" key="1">
    <source>
        <dbReference type="ARBA" id="ARBA00009437"/>
    </source>
</evidence>
<sequence length="316" mass="34053">MQSILEIRHLKTLQALKEAGNLLRAAALLNVTQSALSHQIKQLEDHHGTPLFERKSVPVRFTPAGERLLKLAASVLPQIDQTERDLARLQQDAGGKLRLAIGCLPGADDWLLPALDALRSRWPDVALEIVSTPAADAPGLLREDRADLAIVADAIAHKHVDQHLLFGFELVALLSRGHALADKAHLEAQDFAGEALAAYPSPADLPEALRRLFKSAGVKPARRPAAAPLSLLQLVAGERGIAILPAWAAQGYADRGHALVIKRITAGGLPCTVHAACKPELSAKPWLADFLDILRRTAYLNLPEVQLPDLSGARQS</sequence>
<keyword evidence="2" id="KW-0805">Transcription regulation</keyword>
<evidence type="ECO:0000256" key="4">
    <source>
        <dbReference type="ARBA" id="ARBA00023163"/>
    </source>
</evidence>
<dbReference type="PROSITE" id="PS50931">
    <property type="entry name" value="HTH_LYSR"/>
    <property type="match status" value="1"/>
</dbReference>
<evidence type="ECO:0000256" key="3">
    <source>
        <dbReference type="ARBA" id="ARBA00023125"/>
    </source>
</evidence>
<evidence type="ECO:0000313" key="7">
    <source>
        <dbReference type="Proteomes" id="UP000536746"/>
    </source>
</evidence>
<dbReference type="Pfam" id="PF00126">
    <property type="entry name" value="HTH_1"/>
    <property type="match status" value="1"/>
</dbReference>
<dbReference type="RefSeq" id="WP_079215188.1">
    <property type="nucleotide sequence ID" value="NZ_CP018845.1"/>
</dbReference>
<dbReference type="PRINTS" id="PR00039">
    <property type="entry name" value="HTHLYSR"/>
</dbReference>
<keyword evidence="4" id="KW-0804">Transcription</keyword>
<name>A0ABX2LNI0_9BURK</name>
<protein>
    <submittedName>
        <fullName evidence="6">LysR family transcriptional regulator</fullName>
    </submittedName>
</protein>
<keyword evidence="3" id="KW-0238">DNA-binding</keyword>
<dbReference type="Gene3D" id="1.10.10.10">
    <property type="entry name" value="Winged helix-like DNA-binding domain superfamily/Winged helix DNA-binding domain"/>
    <property type="match status" value="1"/>
</dbReference>
<reference evidence="6 7" key="1">
    <citation type="journal article" date="2020" name="Front. Plant Sci.">
        <title>Isolation of Rhizosphere Bacteria That Improve Quality and Water Stress Tolerance in Greenhouse Ornamentals.</title>
        <authorList>
            <person name="Nordstedt N.P."/>
            <person name="Jones M.L."/>
        </authorList>
    </citation>
    <scope>NUCLEOTIDE SEQUENCE [LARGE SCALE GENOMIC DNA]</scope>
    <source>
        <strain evidence="6 7">C6C2</strain>
    </source>
</reference>
<evidence type="ECO:0000259" key="5">
    <source>
        <dbReference type="PROSITE" id="PS50931"/>
    </source>
</evidence>
<dbReference type="Gene3D" id="3.40.190.290">
    <property type="match status" value="1"/>
</dbReference>
<dbReference type="InterPro" id="IPR036388">
    <property type="entry name" value="WH-like_DNA-bd_sf"/>
</dbReference>
<dbReference type="EMBL" id="JABFMT010000001">
    <property type="protein sequence ID" value="NUU00122.1"/>
    <property type="molecule type" value="Genomic_DNA"/>
</dbReference>
<dbReference type="InterPro" id="IPR036390">
    <property type="entry name" value="WH_DNA-bd_sf"/>
</dbReference>